<comment type="caution">
    <text evidence="7">The sequence shown here is derived from an EMBL/GenBank/DDBJ whole genome shotgun (WGS) entry which is preliminary data.</text>
</comment>
<evidence type="ECO:0000313" key="7">
    <source>
        <dbReference type="EMBL" id="HHJ81034.1"/>
    </source>
</evidence>
<name>A0A832J7B7_9GAMM</name>
<evidence type="ECO:0000256" key="6">
    <source>
        <dbReference type="SAM" id="Phobius"/>
    </source>
</evidence>
<dbReference type="PANTHER" id="PTHR21716">
    <property type="entry name" value="TRANSMEMBRANE PROTEIN"/>
    <property type="match status" value="1"/>
</dbReference>
<proteinExistence type="inferred from homology"/>
<evidence type="ECO:0000256" key="4">
    <source>
        <dbReference type="ARBA" id="ARBA00022989"/>
    </source>
</evidence>
<feature type="transmembrane region" description="Helical" evidence="6">
    <location>
        <begin position="58"/>
        <end position="80"/>
    </location>
</feature>
<evidence type="ECO:0000256" key="1">
    <source>
        <dbReference type="ARBA" id="ARBA00004141"/>
    </source>
</evidence>
<dbReference type="Proteomes" id="UP000885832">
    <property type="component" value="Unassembled WGS sequence"/>
</dbReference>
<evidence type="ECO:0000256" key="2">
    <source>
        <dbReference type="ARBA" id="ARBA00009773"/>
    </source>
</evidence>
<feature type="transmembrane region" description="Helical" evidence="6">
    <location>
        <begin position="271"/>
        <end position="294"/>
    </location>
</feature>
<dbReference type="Pfam" id="PF01594">
    <property type="entry name" value="AI-2E_transport"/>
    <property type="match status" value="1"/>
</dbReference>
<comment type="similarity">
    <text evidence="2">Belongs to the autoinducer-2 exporter (AI-2E) (TC 2.A.86) family.</text>
</comment>
<dbReference type="EMBL" id="DRNF01000337">
    <property type="protein sequence ID" value="HHJ81034.1"/>
    <property type="molecule type" value="Genomic_DNA"/>
</dbReference>
<keyword evidence="3 6" id="KW-0812">Transmembrane</keyword>
<dbReference type="GO" id="GO:0055085">
    <property type="term" value="P:transmembrane transport"/>
    <property type="evidence" value="ECO:0007669"/>
    <property type="project" value="TreeGrafter"/>
</dbReference>
<evidence type="ECO:0000256" key="5">
    <source>
        <dbReference type="ARBA" id="ARBA00023136"/>
    </source>
</evidence>
<dbReference type="PANTHER" id="PTHR21716:SF64">
    <property type="entry name" value="AI-2 TRANSPORT PROTEIN TQSA"/>
    <property type="match status" value="1"/>
</dbReference>
<sequence>MTDSQKLFSLLSVALLLALLYLLTPVLFPFLVAAALAYLGDPLVDMLEARKLSRSVSVVAVFCGLLLGLFLVLGFVVPALQQELIALLKKLPVYIDRLQGTVLPWLQAQFSIEIPAWNLDSLKQAFGSHWQSVGGVAAGLMGSVSRSGLALLGWFANLVLIPVLTFYLLRDWDLLIARLHELVPRRSEQTVARLVRDCDGVLGAFMHGQLLVMLALGIVYSLGLWLVGLEMAFLIGMLAGMVSFVPYLGFILGMLVAGVAALMQFQDAIHLFYVLLVFGFGQTLESFLLTPYLLGDRIGLHPVAVIFAVMAGGQLFGFVGVLLALPAAAVIVVLLSHAHERYVSSELYADK</sequence>
<feature type="transmembrane region" description="Helical" evidence="6">
    <location>
        <begin position="210"/>
        <end position="235"/>
    </location>
</feature>
<evidence type="ECO:0000256" key="3">
    <source>
        <dbReference type="ARBA" id="ARBA00022692"/>
    </source>
</evidence>
<accession>A0A832J7B7</accession>
<feature type="transmembrane region" description="Helical" evidence="6">
    <location>
        <begin position="149"/>
        <end position="169"/>
    </location>
</feature>
<protein>
    <submittedName>
        <fullName evidence="7">AI-2E family transporter</fullName>
    </submittedName>
</protein>
<dbReference type="AlphaFoldDB" id="A0A832J7B7"/>
<keyword evidence="5 6" id="KW-0472">Membrane</keyword>
<dbReference type="GO" id="GO:0016020">
    <property type="term" value="C:membrane"/>
    <property type="evidence" value="ECO:0007669"/>
    <property type="project" value="UniProtKB-SubCell"/>
</dbReference>
<keyword evidence="4 6" id="KW-1133">Transmembrane helix</keyword>
<feature type="transmembrane region" description="Helical" evidence="6">
    <location>
        <begin position="247"/>
        <end position="265"/>
    </location>
</feature>
<gene>
    <name evidence="7" type="ORF">ENJ65_05325</name>
</gene>
<reference evidence="7" key="1">
    <citation type="journal article" date="2020" name="mSystems">
        <title>Genome- and Community-Level Interaction Insights into Carbon Utilization and Element Cycling Functions of Hydrothermarchaeota in Hydrothermal Sediment.</title>
        <authorList>
            <person name="Zhou Z."/>
            <person name="Liu Y."/>
            <person name="Xu W."/>
            <person name="Pan J."/>
            <person name="Luo Z.H."/>
            <person name="Li M."/>
        </authorList>
    </citation>
    <scope>NUCLEOTIDE SEQUENCE [LARGE SCALE GENOMIC DNA]</scope>
    <source>
        <strain evidence="7">HyVt-505</strain>
    </source>
</reference>
<organism evidence="7">
    <name type="scientific">Candidatus Tenderia electrophaga</name>
    <dbReference type="NCBI Taxonomy" id="1748243"/>
    <lineage>
        <taxon>Bacteria</taxon>
        <taxon>Pseudomonadati</taxon>
        <taxon>Pseudomonadota</taxon>
        <taxon>Gammaproteobacteria</taxon>
        <taxon>Candidatus Tenderiales</taxon>
        <taxon>Candidatus Tenderiaceae</taxon>
        <taxon>Candidatus Tenderia</taxon>
    </lineage>
</organism>
<dbReference type="InterPro" id="IPR002549">
    <property type="entry name" value="AI-2E-like"/>
</dbReference>
<feature type="transmembrane region" description="Helical" evidence="6">
    <location>
        <begin position="306"/>
        <end position="335"/>
    </location>
</feature>
<comment type="subcellular location">
    <subcellularLocation>
        <location evidence="1">Membrane</location>
        <topology evidence="1">Multi-pass membrane protein</topology>
    </subcellularLocation>
</comment>